<dbReference type="eggNOG" id="ENOG502ZBDH">
    <property type="taxonomic scope" value="Bacteria"/>
</dbReference>
<dbReference type="InterPro" id="IPR011629">
    <property type="entry name" value="CobW-like_C"/>
</dbReference>
<protein>
    <recommendedName>
        <fullName evidence="1">CobW C-terminal domain-containing protein</fullName>
    </recommendedName>
</protein>
<feature type="domain" description="CobW C-terminal" evidence="1">
    <location>
        <begin position="150"/>
        <end position="237"/>
    </location>
</feature>
<name>A0A0A1Z7K7_PROMR</name>
<dbReference type="Proteomes" id="UP000030598">
    <property type="component" value="Unassembled WGS sequence"/>
</dbReference>
<gene>
    <name evidence="2" type="ORF">EU91_1592</name>
</gene>
<dbReference type="AlphaFoldDB" id="A0A0A1Z7K7"/>
<evidence type="ECO:0000313" key="3">
    <source>
        <dbReference type="Proteomes" id="UP000030598"/>
    </source>
</evidence>
<dbReference type="RefSeq" id="WP_032524970.1">
    <property type="nucleotide sequence ID" value="NZ_CP138934.1"/>
</dbReference>
<dbReference type="EMBL" id="JNAH01000008">
    <property type="protein sequence ID" value="KGF85490.1"/>
    <property type="molecule type" value="Genomic_DNA"/>
</dbReference>
<dbReference type="STRING" id="59925.EU91_1592"/>
<dbReference type="Pfam" id="PF07683">
    <property type="entry name" value="CobW_C"/>
    <property type="match status" value="1"/>
</dbReference>
<proteinExistence type="predicted"/>
<dbReference type="SUPFAM" id="SSF90002">
    <property type="entry name" value="Hypothetical protein YjiA, C-terminal domain"/>
    <property type="match status" value="1"/>
</dbReference>
<reference evidence="3" key="1">
    <citation type="journal article" date="2014" name="Sci. Data">
        <title>Genomes of diverse isolates of the marine cyanobacterium Prochlorococcus.</title>
        <authorList>
            <person name="Biller S."/>
            <person name="Berube P."/>
            <person name="Thompson J."/>
            <person name="Kelly L."/>
            <person name="Roggensack S."/>
            <person name="Awad L."/>
            <person name="Roache-Johnson K."/>
            <person name="Ding H."/>
            <person name="Giovannoni S.J."/>
            <person name="Moore L.R."/>
            <person name="Chisholm S.W."/>
        </authorList>
    </citation>
    <scope>NUCLEOTIDE SEQUENCE [LARGE SCALE GENOMIC DNA]</scope>
    <source>
        <strain evidence="3">GP2</strain>
    </source>
</reference>
<comment type="caution">
    <text evidence="2">The sequence shown here is derived from an EMBL/GenBank/DDBJ whole genome shotgun (WGS) entry which is preliminary data.</text>
</comment>
<accession>A0A0A1Z7K7</accession>
<evidence type="ECO:0000259" key="1">
    <source>
        <dbReference type="Pfam" id="PF07683"/>
    </source>
</evidence>
<evidence type="ECO:0000313" key="2">
    <source>
        <dbReference type="EMBL" id="KGF85490.1"/>
    </source>
</evidence>
<sequence>MSQVCLISGSPGCGKTNWILNTFKNYSGNCGYLRLGGYSEINLEQAINSKIDFAFLKDQIPNLLDLSISNSISEKDKENILIIIEFPQFFTPKSQGINGVDLRIINELEKYNLQPNRYLHFGRDPELSIKDTLDFREIESISLDLQKHIWDPASLNTFWFELVNGAYGDVYRAKALMNLPDGRYILFNWIVSQQGSQYQTLNQVAPLNGRPERCSEIVIQGKNLNFESIKATIHNCLLNDAVLDHHQTSLRNSQLQTARR</sequence>
<organism evidence="2 3">
    <name type="scientific">Prochlorococcus marinus str. GP2</name>
    <dbReference type="NCBI Taxonomy" id="59925"/>
    <lineage>
        <taxon>Bacteria</taxon>
        <taxon>Bacillati</taxon>
        <taxon>Cyanobacteriota</taxon>
        <taxon>Cyanophyceae</taxon>
        <taxon>Synechococcales</taxon>
        <taxon>Prochlorococcaceae</taxon>
        <taxon>Prochlorococcus</taxon>
    </lineage>
</organism>
<dbReference type="OrthoDB" id="539483at2"/>